<evidence type="ECO:0000256" key="6">
    <source>
        <dbReference type="SAM" id="MobiDB-lite"/>
    </source>
</evidence>
<keyword evidence="3" id="KW-0813">Transport</keyword>
<dbReference type="PANTHER" id="PTHR22950:SF652">
    <property type="entry name" value="TRANSMEMBRANE AMINO ACID TRANSPORTER FAMILY PROTEIN"/>
    <property type="match status" value="1"/>
</dbReference>
<feature type="transmembrane region" description="Helical" evidence="7">
    <location>
        <begin position="94"/>
        <end position="114"/>
    </location>
</feature>
<name>A0ABQ7G1M1_DUNSA</name>
<feature type="transmembrane region" description="Helical" evidence="7">
    <location>
        <begin position="209"/>
        <end position="231"/>
    </location>
</feature>
<keyword evidence="5 7" id="KW-0472">Membrane</keyword>
<feature type="region of interest" description="Disordered" evidence="6">
    <location>
        <begin position="1"/>
        <end position="35"/>
    </location>
</feature>
<dbReference type="Proteomes" id="UP000815325">
    <property type="component" value="Unassembled WGS sequence"/>
</dbReference>
<feature type="transmembrane region" description="Helical" evidence="7">
    <location>
        <begin position="251"/>
        <end position="276"/>
    </location>
</feature>
<dbReference type="PANTHER" id="PTHR22950">
    <property type="entry name" value="AMINO ACID TRANSPORTER"/>
    <property type="match status" value="1"/>
</dbReference>
<evidence type="ECO:0000313" key="9">
    <source>
        <dbReference type="EMBL" id="KAF5828496.1"/>
    </source>
</evidence>
<evidence type="ECO:0000256" key="1">
    <source>
        <dbReference type="ARBA" id="ARBA00004141"/>
    </source>
</evidence>
<sequence>MPPNVEEGRRGEHAHHQHQNKRSADDEGTLLGRPGGLNDDAQSSLLLTPHPDDAMGSQLSPTLSSLQSVFMLCNSAIGAGVLSLPFAFQHAGLVGGILLCIIMAGAESFTMYVLSKFAQRHNAETYGSLVRATLGRKLTALLVAVMILHLFGSCLVYMVSVWPLPGDTLTSLGEQSFGPGLWFLDRRVVISFVGLGVLYPLCCLRRLGHLSLVSVFAVLGFMYTSGIVLYQGGKVATERHDFMEGVELFHFSIKALYAIPIIVFGFNCHANVVAVFTELSEAPDLLFAGLPADPRTYRTLPAYVPRPATTKLINMIGVILAAMLTILAGYVCVGIAGYIGYPGVVGSNVLNSLPQDKWYVQTAQLVVALVVMGHYPLNHHPARDGMHDVLDLLGFSHHPRFLSHIFTAVFVGGTVGLALVVRSLGAALHVLGGTAASFMIFCLPGLMLVNAGIVKQSVGILDCMEEDPFWTHATMDEPSVRQAALKGIKKTGLVYSPGKSWAAGIMLLVVGVGIFGITLLTAMED</sequence>
<feature type="transmembrane region" description="Helical" evidence="7">
    <location>
        <begin position="69"/>
        <end position="88"/>
    </location>
</feature>
<evidence type="ECO:0000256" key="2">
    <source>
        <dbReference type="ARBA" id="ARBA00022692"/>
    </source>
</evidence>
<feature type="transmembrane region" description="Helical" evidence="7">
    <location>
        <begin position="138"/>
        <end position="160"/>
    </location>
</feature>
<gene>
    <name evidence="9" type="ORF">DUNSADRAFT_17545</name>
</gene>
<dbReference type="EMBL" id="MU070295">
    <property type="protein sequence ID" value="KAF5828496.1"/>
    <property type="molecule type" value="Genomic_DNA"/>
</dbReference>
<feature type="transmembrane region" description="Helical" evidence="7">
    <location>
        <begin position="500"/>
        <end position="523"/>
    </location>
</feature>
<evidence type="ECO:0000256" key="7">
    <source>
        <dbReference type="SAM" id="Phobius"/>
    </source>
</evidence>
<accession>A0ABQ7G1M1</accession>
<feature type="compositionally biased region" description="Basic and acidic residues" evidence="6">
    <location>
        <begin position="1"/>
        <end position="11"/>
    </location>
</feature>
<evidence type="ECO:0000256" key="3">
    <source>
        <dbReference type="ARBA" id="ARBA00022970"/>
    </source>
</evidence>
<keyword evidence="2 7" id="KW-0812">Transmembrane</keyword>
<feature type="transmembrane region" description="Helical" evidence="7">
    <location>
        <begin position="427"/>
        <end position="449"/>
    </location>
</feature>
<feature type="domain" description="Amino acid transporter transmembrane" evidence="8">
    <location>
        <begin position="63"/>
        <end position="281"/>
    </location>
</feature>
<evidence type="ECO:0000256" key="5">
    <source>
        <dbReference type="ARBA" id="ARBA00023136"/>
    </source>
</evidence>
<dbReference type="Pfam" id="PF01490">
    <property type="entry name" value="Aa_trans"/>
    <property type="match status" value="2"/>
</dbReference>
<keyword evidence="4 7" id="KW-1133">Transmembrane helix</keyword>
<comment type="caution">
    <text evidence="9">The sequence shown here is derived from an EMBL/GenBank/DDBJ whole genome shotgun (WGS) entry which is preliminary data.</text>
</comment>
<feature type="domain" description="Amino acid transporter transmembrane" evidence="8">
    <location>
        <begin position="309"/>
        <end position="447"/>
    </location>
</feature>
<dbReference type="InterPro" id="IPR013057">
    <property type="entry name" value="AA_transpt_TM"/>
</dbReference>
<proteinExistence type="predicted"/>
<reference evidence="9" key="1">
    <citation type="submission" date="2017-08" db="EMBL/GenBank/DDBJ databases">
        <authorList>
            <person name="Polle J.E."/>
            <person name="Barry K."/>
            <person name="Cushman J."/>
            <person name="Schmutz J."/>
            <person name="Tran D."/>
            <person name="Hathwaick L.T."/>
            <person name="Yim W.C."/>
            <person name="Jenkins J."/>
            <person name="Mckie-Krisberg Z.M."/>
            <person name="Prochnik S."/>
            <person name="Lindquist E."/>
            <person name="Dockter R.B."/>
            <person name="Adam C."/>
            <person name="Molina H."/>
            <person name="Bunkerborg J."/>
            <person name="Jin E."/>
            <person name="Buchheim M."/>
            <person name="Magnuson J."/>
        </authorList>
    </citation>
    <scope>NUCLEOTIDE SEQUENCE</scope>
    <source>
        <strain evidence="9">CCAP 19/18</strain>
    </source>
</reference>
<keyword evidence="3" id="KW-0029">Amino-acid transport</keyword>
<organism evidence="9 10">
    <name type="scientific">Dunaliella salina</name>
    <name type="common">Green alga</name>
    <name type="synonym">Protococcus salinus</name>
    <dbReference type="NCBI Taxonomy" id="3046"/>
    <lineage>
        <taxon>Eukaryota</taxon>
        <taxon>Viridiplantae</taxon>
        <taxon>Chlorophyta</taxon>
        <taxon>core chlorophytes</taxon>
        <taxon>Chlorophyceae</taxon>
        <taxon>CS clade</taxon>
        <taxon>Chlamydomonadales</taxon>
        <taxon>Dunaliellaceae</taxon>
        <taxon>Dunaliella</taxon>
    </lineage>
</organism>
<feature type="transmembrane region" description="Helical" evidence="7">
    <location>
        <begin position="312"/>
        <end position="338"/>
    </location>
</feature>
<evidence type="ECO:0000259" key="8">
    <source>
        <dbReference type="Pfam" id="PF01490"/>
    </source>
</evidence>
<feature type="transmembrane region" description="Helical" evidence="7">
    <location>
        <begin position="180"/>
        <end position="202"/>
    </location>
</feature>
<feature type="transmembrane region" description="Helical" evidence="7">
    <location>
        <begin position="401"/>
        <end position="421"/>
    </location>
</feature>
<protein>
    <submittedName>
        <fullName evidence="9">Transmembrane amino acid transporter protein-domain-containing protein</fullName>
    </submittedName>
</protein>
<evidence type="ECO:0000313" key="10">
    <source>
        <dbReference type="Proteomes" id="UP000815325"/>
    </source>
</evidence>
<keyword evidence="10" id="KW-1185">Reference proteome</keyword>
<evidence type="ECO:0000256" key="4">
    <source>
        <dbReference type="ARBA" id="ARBA00022989"/>
    </source>
</evidence>
<feature type="compositionally biased region" description="Basic residues" evidence="6">
    <location>
        <begin position="12"/>
        <end position="21"/>
    </location>
</feature>
<comment type="subcellular location">
    <subcellularLocation>
        <location evidence="1">Membrane</location>
        <topology evidence="1">Multi-pass membrane protein</topology>
    </subcellularLocation>
</comment>